<keyword evidence="5 7" id="KW-0472">Membrane</keyword>
<dbReference type="InterPro" id="IPR036942">
    <property type="entry name" value="Beta-barrel_TonB_sf"/>
</dbReference>
<evidence type="ECO:0000256" key="1">
    <source>
        <dbReference type="ARBA" id="ARBA00004571"/>
    </source>
</evidence>
<dbReference type="InterPro" id="IPR039426">
    <property type="entry name" value="TonB-dep_rcpt-like"/>
</dbReference>
<dbReference type="Gene3D" id="2.60.40.1120">
    <property type="entry name" value="Carboxypeptidase-like, regulatory domain"/>
    <property type="match status" value="1"/>
</dbReference>
<evidence type="ECO:0000313" key="10">
    <source>
        <dbReference type="EMBL" id="SOS58284.1"/>
    </source>
</evidence>
<dbReference type="NCBIfam" id="TIGR04056">
    <property type="entry name" value="OMP_RagA_SusC"/>
    <property type="match status" value="1"/>
</dbReference>
<organism evidence="10 11">
    <name type="scientific">Tenacibaculum finnmarkense genomovar ulcerans</name>
    <dbReference type="NCBI Taxonomy" id="2781388"/>
    <lineage>
        <taxon>Bacteria</taxon>
        <taxon>Pseudomonadati</taxon>
        <taxon>Bacteroidota</taxon>
        <taxon>Flavobacteriia</taxon>
        <taxon>Flavobacteriales</taxon>
        <taxon>Flavobacteriaceae</taxon>
        <taxon>Tenacibaculum</taxon>
        <taxon>Tenacibaculum finnmarkense</taxon>
    </lineage>
</organism>
<comment type="subcellular location">
    <subcellularLocation>
        <location evidence="1 7">Cell outer membrane</location>
        <topology evidence="1 7">Multi-pass membrane protein</topology>
    </subcellularLocation>
</comment>
<dbReference type="NCBIfam" id="TIGR04057">
    <property type="entry name" value="SusC_RagA_signa"/>
    <property type="match status" value="1"/>
</dbReference>
<sequence>MNNFKLFVSILLGVFISSTILAQSSTISGVISDGSYPLPGASVVLAGTTIGADTDFDGKFELNKVTSEKVTLKISFIGYQEKRVQVSLSKGAHKKLGTIVLKQLEQQLDEVVITALGIKKEEKALGYSVSNLKAAELNQAKETNLVNALNGKIAGVQITNGSTGVGSTSRVVIRGEASLTSTANGPLFVVDGVPIHNNTIFGTGQNTGGNEMQEVDYGNGASEIDPDNVANISVLKGANAAALYGSRGSNGVILITTKTARRNKGLTVTVNTGTTIEKALRLPKYQNKYGQGWAGKFKYADGLANDLGINDQEDVSWGPEANGQLVTQFDSPTTSGVRAGDIFVRGWVRDANGKIISPTTMPNDIIATPFVARPNNVENFYKTGFTTTFSTAIGFGADKSDFLFSFGSLDNQGIIPNTGLKRKSYRINGSVDLTDKLKISLKSNYIKSSSDNRPSSGYGSESAMYMFTWYGRTVNTSALKNYWQKGYEGLEQYNYNYAWHDNPYFMLNENTNAFNKHRLLGNIQLEYQVLKNLKFQAKTGMDYYTDKRASKRAYSTQRFLKGAYKDERVDFTEVNTDFLFSYDKKINDAWNVDVNFGGNQMKQEINFLSSMANGLVIPGLYNLQNSISNVVTTQYKEEKEINSLYGTLGIGYKNKVFVDVTARNDWSSTLPAKNNSYFYPSASVSLLIDKIFEMPEAFSFFKIRGSFAQVGNDTSAYNLKTPYSYQTPYAGNKTLSRSSVLLNENLKPEMSTSYEFGTDLRMFNGAIGIDFTYYKSTSEDQIMSVPITNTVGYSAQIINAGKIENKGIEALLTIKPIRNENFAWTTSLNFSKNQGTVVELTENMDVLTMAYASVYGAETSKVFIQARKGEKLGNMYGRKFERHNGKIVYKDGKPVVNDKLQLLGNYNPDFSLGFKNSFKYKNFDLSVLMDWKQGGTIISRTKQIAAYAGNLDISENRNNYQDIVPDGVKKVGSEYVALTDADAIGWWSYYKPLYNRKNQQETGIVDATYVKLREVKFGYNVPAGLIEKLAMESLKVSIVGRNLGLWTPSSNPHFDPETLAMQGANVVPGIEDVSYPSSKSYGINFLFKF</sequence>
<dbReference type="Pfam" id="PF13715">
    <property type="entry name" value="CarbopepD_reg_2"/>
    <property type="match status" value="1"/>
</dbReference>
<dbReference type="GO" id="GO:0009279">
    <property type="term" value="C:cell outer membrane"/>
    <property type="evidence" value="ECO:0007669"/>
    <property type="project" value="UniProtKB-SubCell"/>
</dbReference>
<evidence type="ECO:0000256" key="6">
    <source>
        <dbReference type="ARBA" id="ARBA00023237"/>
    </source>
</evidence>
<dbReference type="RefSeq" id="WP_172504811.1">
    <property type="nucleotide sequence ID" value="NZ_JAJHTC010000006.1"/>
</dbReference>
<dbReference type="Proteomes" id="UP000490060">
    <property type="component" value="Unassembled WGS sequence"/>
</dbReference>
<protein>
    <submittedName>
        <fullName evidence="10">SusC/RagA family TonB-dependent receptor</fullName>
    </submittedName>
</protein>
<dbReference type="EMBL" id="OENE01000004">
    <property type="protein sequence ID" value="SOS58284.1"/>
    <property type="molecule type" value="Genomic_DNA"/>
</dbReference>
<dbReference type="InterPro" id="IPR023997">
    <property type="entry name" value="TonB-dep_OMP_SusC/RagA_CS"/>
</dbReference>
<evidence type="ECO:0000313" key="11">
    <source>
        <dbReference type="Proteomes" id="UP000490060"/>
    </source>
</evidence>
<keyword evidence="6 7" id="KW-0998">Cell outer membrane</keyword>
<dbReference type="InterPro" id="IPR012910">
    <property type="entry name" value="Plug_dom"/>
</dbReference>
<evidence type="ECO:0000256" key="2">
    <source>
        <dbReference type="ARBA" id="ARBA00022448"/>
    </source>
</evidence>
<evidence type="ECO:0000256" key="5">
    <source>
        <dbReference type="ARBA" id="ARBA00023136"/>
    </source>
</evidence>
<dbReference type="SUPFAM" id="SSF56935">
    <property type="entry name" value="Porins"/>
    <property type="match status" value="1"/>
</dbReference>
<proteinExistence type="inferred from homology"/>
<feature type="domain" description="TonB-dependent receptor plug" evidence="9">
    <location>
        <begin position="125"/>
        <end position="252"/>
    </location>
</feature>
<dbReference type="Gene3D" id="2.170.130.10">
    <property type="entry name" value="TonB-dependent receptor, plug domain"/>
    <property type="match status" value="1"/>
</dbReference>
<evidence type="ECO:0000256" key="3">
    <source>
        <dbReference type="ARBA" id="ARBA00022452"/>
    </source>
</evidence>
<keyword evidence="10" id="KW-0675">Receptor</keyword>
<keyword evidence="2 7" id="KW-0813">Transport</keyword>
<gene>
    <name evidence="10" type="ORF">TNO010_120087</name>
</gene>
<keyword evidence="3 7" id="KW-1134">Transmembrane beta strand</keyword>
<feature type="signal peptide" evidence="8">
    <location>
        <begin position="1"/>
        <end position="22"/>
    </location>
</feature>
<evidence type="ECO:0000256" key="4">
    <source>
        <dbReference type="ARBA" id="ARBA00022692"/>
    </source>
</evidence>
<keyword evidence="8" id="KW-0732">Signal</keyword>
<comment type="similarity">
    <text evidence="7">Belongs to the TonB-dependent receptor family.</text>
</comment>
<dbReference type="Gene3D" id="2.40.170.20">
    <property type="entry name" value="TonB-dependent receptor, beta-barrel domain"/>
    <property type="match status" value="1"/>
</dbReference>
<evidence type="ECO:0000256" key="7">
    <source>
        <dbReference type="PROSITE-ProRule" id="PRU01360"/>
    </source>
</evidence>
<dbReference type="PROSITE" id="PS52016">
    <property type="entry name" value="TONB_DEPENDENT_REC_3"/>
    <property type="match status" value="1"/>
</dbReference>
<dbReference type="AlphaFoldDB" id="A0A2I2LFD0"/>
<dbReference type="Pfam" id="PF07715">
    <property type="entry name" value="Plug"/>
    <property type="match status" value="1"/>
</dbReference>
<evidence type="ECO:0000256" key="8">
    <source>
        <dbReference type="SAM" id="SignalP"/>
    </source>
</evidence>
<evidence type="ECO:0000259" key="9">
    <source>
        <dbReference type="Pfam" id="PF07715"/>
    </source>
</evidence>
<keyword evidence="4 7" id="KW-0812">Transmembrane</keyword>
<dbReference type="InterPro" id="IPR037066">
    <property type="entry name" value="Plug_dom_sf"/>
</dbReference>
<dbReference type="InterPro" id="IPR008969">
    <property type="entry name" value="CarboxyPept-like_regulatory"/>
</dbReference>
<feature type="chain" id="PRO_5014199277" evidence="8">
    <location>
        <begin position="23"/>
        <end position="1089"/>
    </location>
</feature>
<dbReference type="SUPFAM" id="SSF49464">
    <property type="entry name" value="Carboxypeptidase regulatory domain-like"/>
    <property type="match status" value="1"/>
</dbReference>
<reference evidence="10 11" key="1">
    <citation type="submission" date="2017-11" db="EMBL/GenBank/DDBJ databases">
        <authorList>
            <person name="Duchaud E."/>
        </authorList>
    </citation>
    <scope>NUCLEOTIDE SEQUENCE [LARGE SCALE GENOMIC DNA]</scope>
    <source>
        <strain evidence="10 11">TNO010</strain>
    </source>
</reference>
<dbReference type="InterPro" id="IPR023996">
    <property type="entry name" value="TonB-dep_OMP_SusC/RagA"/>
</dbReference>
<accession>A0A2I2LFD0</accession>
<name>A0A2I2LFD0_9FLAO</name>